<feature type="region of interest" description="Disordered" evidence="1">
    <location>
        <begin position="1"/>
        <end position="21"/>
    </location>
</feature>
<keyword evidence="4" id="KW-1185">Reference proteome</keyword>
<comment type="caution">
    <text evidence="3">The sequence shown here is derived from an EMBL/GenBank/DDBJ whole genome shotgun (WGS) entry which is preliminary data.</text>
</comment>
<dbReference type="InterPro" id="IPR025499">
    <property type="entry name" value="KdgF"/>
</dbReference>
<dbReference type="RefSeq" id="WP_117297640.1">
    <property type="nucleotide sequence ID" value="NZ_QVQT02000001.1"/>
</dbReference>
<organism evidence="3 4">
    <name type="scientific">Paracidobacterium acidisoli</name>
    <dbReference type="NCBI Taxonomy" id="2303751"/>
    <lineage>
        <taxon>Bacteria</taxon>
        <taxon>Pseudomonadati</taxon>
        <taxon>Acidobacteriota</taxon>
        <taxon>Terriglobia</taxon>
        <taxon>Terriglobales</taxon>
        <taxon>Acidobacteriaceae</taxon>
        <taxon>Paracidobacterium</taxon>
    </lineage>
</organism>
<dbReference type="Gene3D" id="2.60.120.10">
    <property type="entry name" value="Jelly Rolls"/>
    <property type="match status" value="1"/>
</dbReference>
<dbReference type="InterPro" id="IPR011051">
    <property type="entry name" value="RmlC_Cupin_sf"/>
</dbReference>
<dbReference type="InterPro" id="IPR052535">
    <property type="entry name" value="Bacilysin_H2HPP_isomerase"/>
</dbReference>
<gene>
    <name evidence="3" type="ORF">D0Y96_01910</name>
</gene>
<dbReference type="PIRSF" id="PIRSF029883">
    <property type="entry name" value="KdgF"/>
    <property type="match status" value="1"/>
</dbReference>
<dbReference type="Proteomes" id="UP000264702">
    <property type="component" value="Unassembled WGS sequence"/>
</dbReference>
<reference evidence="3 4" key="1">
    <citation type="submission" date="2018-08" db="EMBL/GenBank/DDBJ databases">
        <title>Acidipila sp. 4G-K13, an acidobacterium isolated from forest soil.</title>
        <authorList>
            <person name="Gao Z.-H."/>
            <person name="Qiu L.-H."/>
        </authorList>
    </citation>
    <scope>NUCLEOTIDE SEQUENCE [LARGE SCALE GENOMIC DNA]</scope>
    <source>
        <strain evidence="3 4">4G-K13</strain>
    </source>
</reference>
<dbReference type="PANTHER" id="PTHR40112:SF1">
    <property type="entry name" value="H2HPP ISOMERASE"/>
    <property type="match status" value="1"/>
</dbReference>
<dbReference type="SUPFAM" id="SSF51182">
    <property type="entry name" value="RmlC-like cupins"/>
    <property type="match status" value="1"/>
</dbReference>
<dbReference type="EMBL" id="QVQT01000001">
    <property type="protein sequence ID" value="RFU18346.1"/>
    <property type="molecule type" value="Genomic_DNA"/>
</dbReference>
<evidence type="ECO:0000313" key="3">
    <source>
        <dbReference type="EMBL" id="RFU18346.1"/>
    </source>
</evidence>
<evidence type="ECO:0000259" key="2">
    <source>
        <dbReference type="Pfam" id="PF07883"/>
    </source>
</evidence>
<dbReference type="InterPro" id="IPR013096">
    <property type="entry name" value="Cupin_2"/>
</dbReference>
<name>A0A372ITV3_9BACT</name>
<evidence type="ECO:0000313" key="4">
    <source>
        <dbReference type="Proteomes" id="UP000264702"/>
    </source>
</evidence>
<dbReference type="Pfam" id="PF07883">
    <property type="entry name" value="Cupin_2"/>
    <property type="match status" value="1"/>
</dbReference>
<dbReference type="InterPro" id="IPR014710">
    <property type="entry name" value="RmlC-like_jellyroll"/>
</dbReference>
<dbReference type="CDD" id="cd02238">
    <property type="entry name" value="cupin_KdgF"/>
    <property type="match status" value="1"/>
</dbReference>
<dbReference type="OrthoDB" id="9811153at2"/>
<dbReference type="AlphaFoldDB" id="A0A372ITV3"/>
<protein>
    <submittedName>
        <fullName evidence="3">Cupin domain-containing protein</fullName>
    </submittedName>
</protein>
<evidence type="ECO:0000256" key="1">
    <source>
        <dbReference type="SAM" id="MobiDB-lite"/>
    </source>
</evidence>
<accession>A0A372ITV3</accession>
<sequence length="117" mass="12788">MTEKKSAEIAPVRLADRPSSSPEAGLLRQVLAYSGDLMLVRHLAEPGWVGTRHSHSHEQLVYVVRGRIRLACGDTESELAAGDSIIVPGGVEHQARALEDSEILDVFTPCREDYAPQ</sequence>
<proteinExistence type="predicted"/>
<feature type="domain" description="Cupin type-2" evidence="2">
    <location>
        <begin position="45"/>
        <end position="104"/>
    </location>
</feature>
<dbReference type="PANTHER" id="PTHR40112">
    <property type="entry name" value="H2HPP ISOMERASE"/>
    <property type="match status" value="1"/>
</dbReference>